<dbReference type="GO" id="GO:0006259">
    <property type="term" value="P:DNA metabolic process"/>
    <property type="evidence" value="ECO:0007669"/>
    <property type="project" value="UniProtKB-ARBA"/>
</dbReference>
<evidence type="ECO:0000256" key="1">
    <source>
        <dbReference type="ARBA" id="ARBA00022722"/>
    </source>
</evidence>
<dbReference type="InterPro" id="IPR047201">
    <property type="entry name" value="ERI-1_3'hExo-like"/>
</dbReference>
<keyword evidence="6" id="KW-1185">Reference proteome</keyword>
<dbReference type="OrthoDB" id="4563729at2"/>
<name>A0A1H7KEF2_9GAMM</name>
<keyword evidence="1" id="KW-0540">Nuclease</keyword>
<dbReference type="PANTHER" id="PTHR23044:SF61">
    <property type="entry name" value="3'-5' EXORIBONUCLEASE 1-RELATED"/>
    <property type="match status" value="1"/>
</dbReference>
<organism evidence="5 6">
    <name type="scientific">Colwellia chukchiensis</name>
    <dbReference type="NCBI Taxonomy" id="641665"/>
    <lineage>
        <taxon>Bacteria</taxon>
        <taxon>Pseudomonadati</taxon>
        <taxon>Pseudomonadota</taxon>
        <taxon>Gammaproteobacteria</taxon>
        <taxon>Alteromonadales</taxon>
        <taxon>Colwelliaceae</taxon>
        <taxon>Colwellia</taxon>
    </lineage>
</organism>
<keyword evidence="2" id="KW-0378">Hydrolase</keyword>
<reference evidence="6" key="1">
    <citation type="submission" date="2016-10" db="EMBL/GenBank/DDBJ databases">
        <authorList>
            <person name="Varghese N."/>
            <person name="Submissions S."/>
        </authorList>
    </citation>
    <scope>NUCLEOTIDE SEQUENCE [LARGE SCALE GENOMIC DNA]</scope>
    <source>
        <strain evidence="6">CGMCC 1.9127</strain>
    </source>
</reference>
<dbReference type="AlphaFoldDB" id="A0A1H7KEF2"/>
<evidence type="ECO:0000256" key="3">
    <source>
        <dbReference type="ARBA" id="ARBA00022839"/>
    </source>
</evidence>
<proteinExistence type="predicted"/>
<feature type="domain" description="Exonuclease" evidence="4">
    <location>
        <begin position="8"/>
        <end position="187"/>
    </location>
</feature>
<dbReference type="RefSeq" id="WP_085284221.1">
    <property type="nucleotide sequence ID" value="NZ_NBOC01000004.1"/>
</dbReference>
<keyword evidence="3 5" id="KW-0269">Exonuclease</keyword>
<sequence>MDLDKFKYFLIIDVEATCCKDNSFPVNEMEMIEIGAVLICADSLTKLDEFSTFIQPQRHPKLTDFCTNLTTITQHDVDHAPYYPEAINTFQKWLGNYDNYLFCSWGEYDKQQFEQDCAFHSLPYPITSPHLNIKKQFSKAQKVRKRQGMAGALKLAKIPFSGSHHRGIDDANNMIKLMPYVMGRVFIDSQKKFSK</sequence>
<dbReference type="EMBL" id="FOBI01000003">
    <property type="protein sequence ID" value="SEK85218.1"/>
    <property type="molecule type" value="Genomic_DNA"/>
</dbReference>
<dbReference type="Gene3D" id="3.30.420.10">
    <property type="entry name" value="Ribonuclease H-like superfamily/Ribonuclease H"/>
    <property type="match status" value="1"/>
</dbReference>
<dbReference type="InterPro" id="IPR013520">
    <property type="entry name" value="Ribonucl_H"/>
</dbReference>
<dbReference type="GO" id="GO:0000175">
    <property type="term" value="F:3'-5'-RNA exonuclease activity"/>
    <property type="evidence" value="ECO:0007669"/>
    <property type="project" value="InterPro"/>
</dbReference>
<dbReference type="Proteomes" id="UP000199297">
    <property type="component" value="Unassembled WGS sequence"/>
</dbReference>
<dbReference type="Pfam" id="PF00929">
    <property type="entry name" value="RNase_T"/>
    <property type="match status" value="1"/>
</dbReference>
<dbReference type="GO" id="GO:0003676">
    <property type="term" value="F:nucleic acid binding"/>
    <property type="evidence" value="ECO:0007669"/>
    <property type="project" value="InterPro"/>
</dbReference>
<gene>
    <name evidence="5" type="ORF">SAMN05216262_103116</name>
</gene>
<evidence type="ECO:0000313" key="6">
    <source>
        <dbReference type="Proteomes" id="UP000199297"/>
    </source>
</evidence>
<dbReference type="STRING" id="641665.GCA_002104455_02679"/>
<protein>
    <submittedName>
        <fullName evidence="5">Inhibitor of the KinA pathway to sporulation, predicted exonuclease</fullName>
    </submittedName>
</protein>
<dbReference type="CDD" id="cd06133">
    <property type="entry name" value="ERI-1_3'hExo_like"/>
    <property type="match status" value="1"/>
</dbReference>
<dbReference type="PANTHER" id="PTHR23044">
    <property type="entry name" value="3'-5' EXONUCLEASE ERI1-RELATED"/>
    <property type="match status" value="1"/>
</dbReference>
<evidence type="ECO:0000256" key="2">
    <source>
        <dbReference type="ARBA" id="ARBA00022801"/>
    </source>
</evidence>
<evidence type="ECO:0000313" key="5">
    <source>
        <dbReference type="EMBL" id="SEK85218.1"/>
    </source>
</evidence>
<dbReference type="SUPFAM" id="SSF53098">
    <property type="entry name" value="Ribonuclease H-like"/>
    <property type="match status" value="1"/>
</dbReference>
<dbReference type="InterPro" id="IPR051274">
    <property type="entry name" value="3-5_Exoribonuclease"/>
</dbReference>
<evidence type="ECO:0000259" key="4">
    <source>
        <dbReference type="SMART" id="SM00479"/>
    </source>
</evidence>
<dbReference type="InterPro" id="IPR012337">
    <property type="entry name" value="RNaseH-like_sf"/>
</dbReference>
<dbReference type="InterPro" id="IPR036397">
    <property type="entry name" value="RNaseH_sf"/>
</dbReference>
<dbReference type="SMART" id="SM00479">
    <property type="entry name" value="EXOIII"/>
    <property type="match status" value="1"/>
</dbReference>
<accession>A0A1H7KEF2</accession>